<dbReference type="STRING" id="229919.GCA_001050195_00527"/>
<dbReference type="Proteomes" id="UP000264141">
    <property type="component" value="Unassembled WGS sequence"/>
</dbReference>
<dbReference type="InterPro" id="IPR010982">
    <property type="entry name" value="Lambda_DNA-bd_dom_sf"/>
</dbReference>
<dbReference type="PROSITE" id="PS50943">
    <property type="entry name" value="HTH_CROC1"/>
    <property type="match status" value="2"/>
</dbReference>
<dbReference type="OrthoDB" id="162895at2"/>
<dbReference type="GO" id="GO:0003677">
    <property type="term" value="F:DNA binding"/>
    <property type="evidence" value="ECO:0007669"/>
    <property type="project" value="UniProtKB-KW"/>
</dbReference>
<dbReference type="InterPro" id="IPR001387">
    <property type="entry name" value="Cro/C1-type_HTH"/>
</dbReference>
<organism evidence="3 4">
    <name type="scientific">Anaerolinea thermolimosa</name>
    <dbReference type="NCBI Taxonomy" id="229919"/>
    <lineage>
        <taxon>Bacteria</taxon>
        <taxon>Bacillati</taxon>
        <taxon>Chloroflexota</taxon>
        <taxon>Anaerolineae</taxon>
        <taxon>Anaerolineales</taxon>
        <taxon>Anaerolineaceae</taxon>
        <taxon>Anaerolinea</taxon>
    </lineage>
</organism>
<protein>
    <submittedName>
        <fullName evidence="3">XRE family transcriptional regulator</fullName>
    </submittedName>
</protein>
<dbReference type="SUPFAM" id="SSF47413">
    <property type="entry name" value="lambda repressor-like DNA-binding domains"/>
    <property type="match status" value="2"/>
</dbReference>
<dbReference type="PANTHER" id="PTHR46797">
    <property type="entry name" value="HTH-TYPE TRANSCRIPTIONAL REGULATOR"/>
    <property type="match status" value="1"/>
</dbReference>
<dbReference type="InterPro" id="IPR050807">
    <property type="entry name" value="TransReg_Diox_bact_type"/>
</dbReference>
<dbReference type="PANTHER" id="PTHR46797:SF1">
    <property type="entry name" value="METHYLPHOSPHONATE SYNTHASE"/>
    <property type="match status" value="1"/>
</dbReference>
<dbReference type="Gene3D" id="1.10.260.40">
    <property type="entry name" value="lambda repressor-like DNA-binding domains"/>
    <property type="match status" value="2"/>
</dbReference>
<feature type="domain" description="HTH cro/C1-type" evidence="2">
    <location>
        <begin position="110"/>
        <end position="164"/>
    </location>
</feature>
<dbReference type="SMART" id="SM00530">
    <property type="entry name" value="HTH_XRE"/>
    <property type="match status" value="2"/>
</dbReference>
<evidence type="ECO:0000313" key="3">
    <source>
        <dbReference type="EMBL" id="HCE16350.1"/>
    </source>
</evidence>
<dbReference type="AlphaFoldDB" id="A0A3D1JCN6"/>
<dbReference type="GO" id="GO:0005829">
    <property type="term" value="C:cytosol"/>
    <property type="evidence" value="ECO:0007669"/>
    <property type="project" value="TreeGrafter"/>
</dbReference>
<sequence length="230" mass="25891">MEDTMNNPRQIIEIRRRKLAALLIDSRLSTRRTVEECAAVLNLSPEAYQALESGSESPSLPQLELLSLFWDVPIHQFWGKPSRQPSSLPSQISDYDRALALRNRLIGATLRLARTSAGLNLAQLAERVGIDEETLNLYELGQKPVPFPELETLADELGLSINELVDRKGPIGEQIRTRAAMQQFLDLPAELRAFITNPVNRPYLELAMRLSTMDTQKLRSIAEGILEITF</sequence>
<dbReference type="GO" id="GO:0003700">
    <property type="term" value="F:DNA-binding transcription factor activity"/>
    <property type="evidence" value="ECO:0007669"/>
    <property type="project" value="TreeGrafter"/>
</dbReference>
<dbReference type="EMBL" id="DPBP01000003">
    <property type="protein sequence ID" value="HCE16350.1"/>
    <property type="molecule type" value="Genomic_DNA"/>
</dbReference>
<accession>A0A3D1JCN6</accession>
<keyword evidence="1" id="KW-0238">DNA-binding</keyword>
<dbReference type="Pfam" id="PF13560">
    <property type="entry name" value="HTH_31"/>
    <property type="match status" value="1"/>
</dbReference>
<evidence type="ECO:0000259" key="2">
    <source>
        <dbReference type="PROSITE" id="PS50943"/>
    </source>
</evidence>
<comment type="caution">
    <text evidence="3">The sequence shown here is derived from an EMBL/GenBank/DDBJ whole genome shotgun (WGS) entry which is preliminary data.</text>
</comment>
<evidence type="ECO:0000256" key="1">
    <source>
        <dbReference type="ARBA" id="ARBA00023125"/>
    </source>
</evidence>
<evidence type="ECO:0000313" key="4">
    <source>
        <dbReference type="Proteomes" id="UP000264141"/>
    </source>
</evidence>
<proteinExistence type="predicted"/>
<name>A0A3D1JCN6_9CHLR</name>
<feature type="domain" description="HTH cro/C1-type" evidence="2">
    <location>
        <begin position="23"/>
        <end position="77"/>
    </location>
</feature>
<reference evidence="3 4" key="1">
    <citation type="journal article" date="2018" name="Nat. Biotechnol.">
        <title>A standardized bacterial taxonomy based on genome phylogeny substantially revises the tree of life.</title>
        <authorList>
            <person name="Parks D.H."/>
            <person name="Chuvochina M."/>
            <person name="Waite D.W."/>
            <person name="Rinke C."/>
            <person name="Skarshewski A."/>
            <person name="Chaumeil P.A."/>
            <person name="Hugenholtz P."/>
        </authorList>
    </citation>
    <scope>NUCLEOTIDE SEQUENCE [LARGE SCALE GENOMIC DNA]</scope>
    <source>
        <strain evidence="3">UBA8781</strain>
    </source>
</reference>
<dbReference type="CDD" id="cd00093">
    <property type="entry name" value="HTH_XRE"/>
    <property type="match status" value="1"/>
</dbReference>
<gene>
    <name evidence="3" type="ORF">DEQ80_00685</name>
</gene>